<dbReference type="InterPro" id="IPR036104">
    <property type="entry name" value="BFN_sf"/>
</dbReference>
<dbReference type="InterPro" id="IPR003729">
    <property type="entry name" value="Bi_nuclease_dom"/>
</dbReference>
<evidence type="ECO:0000313" key="2">
    <source>
        <dbReference type="EMBL" id="BAL59550.1"/>
    </source>
</evidence>
<dbReference type="Gene3D" id="3.10.690.10">
    <property type="entry name" value="Bifunctional nuclease domain"/>
    <property type="match status" value="1"/>
</dbReference>
<feature type="domain" description="BFN" evidence="1">
    <location>
        <begin position="1"/>
        <end position="133"/>
    </location>
</feature>
<dbReference type="PANTHER" id="PTHR15160:SF1">
    <property type="entry name" value="VON HIPPEL-LINDAU DISEASE TUMOR SUPPRESSOR"/>
    <property type="match status" value="1"/>
</dbReference>
<gene>
    <name evidence="2" type="ORF">HGMM_OP4C186</name>
</gene>
<dbReference type="EMBL" id="AP011803">
    <property type="protein sequence ID" value="BAL59550.1"/>
    <property type="molecule type" value="Genomic_DNA"/>
</dbReference>
<accession>H5SVC1</accession>
<organism evidence="2">
    <name type="scientific">Acetithermum autotrophicum</name>
    <dbReference type="NCBI Taxonomy" id="1446466"/>
    <lineage>
        <taxon>Bacteria</taxon>
        <taxon>Candidatus Bipolaricaulota</taxon>
        <taxon>Candidatus Acetithermum</taxon>
    </lineage>
</organism>
<name>H5SVC1_ACEAU</name>
<dbReference type="AlphaFoldDB" id="H5SVC1"/>
<protein>
    <submittedName>
        <fullName evidence="2">Hypothetical conserved protein</fullName>
    </submittedName>
</protein>
<dbReference type="GO" id="GO:0004518">
    <property type="term" value="F:nuclease activity"/>
    <property type="evidence" value="ECO:0007669"/>
    <property type="project" value="InterPro"/>
</dbReference>
<evidence type="ECO:0000259" key="1">
    <source>
        <dbReference type="PROSITE" id="PS51658"/>
    </source>
</evidence>
<proteinExistence type="predicted"/>
<reference evidence="2" key="1">
    <citation type="journal article" date="2005" name="Environ. Microbiol.">
        <title>Genetic and functional properties of uncultivated thermophilic crenarchaeotes from a subsurface gold mine as revealed by analysis of genome fragments.</title>
        <authorList>
            <person name="Nunoura T."/>
            <person name="Hirayama H."/>
            <person name="Takami H."/>
            <person name="Oida H."/>
            <person name="Nishi S."/>
            <person name="Shimamura S."/>
            <person name="Suzuki Y."/>
            <person name="Inagaki F."/>
            <person name="Takai K."/>
            <person name="Nealson K.H."/>
            <person name="Horikoshi K."/>
        </authorList>
    </citation>
    <scope>NUCLEOTIDE SEQUENCE</scope>
</reference>
<dbReference type="PROSITE" id="PS51658">
    <property type="entry name" value="BFN"/>
    <property type="match status" value="1"/>
</dbReference>
<dbReference type="SUPFAM" id="SSF103256">
    <property type="entry name" value="Hypothetical protein TM0160"/>
    <property type="match status" value="1"/>
</dbReference>
<reference evidence="2" key="2">
    <citation type="journal article" date="2012" name="PLoS ONE">
        <title>A Deeply Branching Thermophilic Bacterium with an Ancient Acetyl-CoA Pathway Dominates a Subsurface Ecosystem.</title>
        <authorList>
            <person name="Takami H."/>
            <person name="Noguchi H."/>
            <person name="Takaki Y."/>
            <person name="Uchiyama I."/>
            <person name="Toyoda A."/>
            <person name="Nishi S."/>
            <person name="Chee G.-J."/>
            <person name="Arai W."/>
            <person name="Nunoura T."/>
            <person name="Itoh T."/>
            <person name="Hattori M."/>
            <person name="Takai K."/>
        </authorList>
    </citation>
    <scope>NUCLEOTIDE SEQUENCE</scope>
</reference>
<dbReference type="PANTHER" id="PTHR15160">
    <property type="entry name" value="VON HIPPEL-LINDAU PROTEIN"/>
    <property type="match status" value="1"/>
</dbReference>
<dbReference type="Pfam" id="PF02577">
    <property type="entry name" value="BFN_dom"/>
    <property type="match status" value="1"/>
</dbReference>
<sequence length="168" mass="19067">MREVEVRALVMDPTQNMPVLLLRDPQSKKVVPVWIGQPEATSIAMIMQQREFPRPLAHDLIKAILKSLGGDLDMIVIDSIQDSTYFATLYVRDHTGKTHEIDARPSDSIAIALRLGSPIYVSDEVFQVAAVEMPTEEEGDTRENEDRFRAFVESEMKLADFKRFVADF</sequence>